<evidence type="ECO:0000259" key="2">
    <source>
        <dbReference type="Pfam" id="PF14438"/>
    </source>
</evidence>
<protein>
    <recommendedName>
        <fullName evidence="2">Ataxin 2 SM domain-containing protein</fullName>
    </recommendedName>
</protein>
<evidence type="ECO:0000313" key="4">
    <source>
        <dbReference type="Proteomes" id="UP000001631"/>
    </source>
</evidence>
<evidence type="ECO:0000256" key="1">
    <source>
        <dbReference type="SAM" id="MobiDB-lite"/>
    </source>
</evidence>
<dbReference type="AlphaFoldDB" id="C0NMR9"/>
<feature type="region of interest" description="Disordered" evidence="1">
    <location>
        <begin position="62"/>
        <end position="84"/>
    </location>
</feature>
<dbReference type="STRING" id="447093.C0NMR9"/>
<dbReference type="InterPro" id="IPR025852">
    <property type="entry name" value="SM_dom_ATX"/>
</dbReference>
<dbReference type="Proteomes" id="UP000001631">
    <property type="component" value="Unassembled WGS sequence"/>
</dbReference>
<organism evidence="3 4">
    <name type="scientific">Ajellomyces capsulatus (strain G186AR / H82 / ATCC MYA-2454 / RMSCC 2432)</name>
    <name type="common">Darling's disease fungus</name>
    <name type="synonym">Histoplasma capsulatum</name>
    <dbReference type="NCBI Taxonomy" id="447093"/>
    <lineage>
        <taxon>Eukaryota</taxon>
        <taxon>Fungi</taxon>
        <taxon>Dikarya</taxon>
        <taxon>Ascomycota</taxon>
        <taxon>Pezizomycotina</taxon>
        <taxon>Eurotiomycetes</taxon>
        <taxon>Eurotiomycetidae</taxon>
        <taxon>Onygenales</taxon>
        <taxon>Ajellomycetaceae</taxon>
        <taxon>Histoplasma</taxon>
    </lineage>
</organism>
<dbReference type="Pfam" id="PF14438">
    <property type="entry name" value="SM-ATX"/>
    <property type="match status" value="1"/>
</dbReference>
<keyword evidence="4" id="KW-1185">Reference proteome</keyword>
<sequence>MASPSSNRESNTPDMHANDRLTFLLAACIGLNATITTKSGERFSGIFSGSSLESNNSSFTLKMTQRCSSPQADNGRSNGLSDLSSPYIGSGVDHQMIFDVQDVADVCVENVSTAGIAAKEHNGN</sequence>
<dbReference type="GeneID" id="69037062"/>
<gene>
    <name evidence="3" type="ORF">HCBG_04046</name>
</gene>
<dbReference type="EMBL" id="GG663367">
    <property type="protein sequence ID" value="EEH07167.1"/>
    <property type="molecule type" value="Genomic_DNA"/>
</dbReference>
<proteinExistence type="predicted"/>
<name>C0NMR9_AJECG</name>
<dbReference type="HOGENOM" id="CLU_140760_0_0_1"/>
<feature type="domain" description="Ataxin 2 SM" evidence="2">
    <location>
        <begin position="18"/>
        <end position="108"/>
    </location>
</feature>
<dbReference type="RefSeq" id="XP_045287648.1">
    <property type="nucleotide sequence ID" value="XM_045431095.1"/>
</dbReference>
<dbReference type="InParanoid" id="C0NMR9"/>
<accession>C0NMR9</accession>
<reference evidence="3" key="1">
    <citation type="submission" date="2009-02" db="EMBL/GenBank/DDBJ databases">
        <title>The Genome Sequence of Ajellomyces capsulatus strain G186AR.</title>
        <authorList>
            <consortium name="The Broad Institute Genome Sequencing Platform"/>
            <person name="Champion M."/>
            <person name="Cuomo C."/>
            <person name="Ma L.-J."/>
            <person name="Henn M.R."/>
            <person name="Sil A."/>
            <person name="Goldman B."/>
            <person name="Young S.K."/>
            <person name="Kodira C.D."/>
            <person name="Zeng Q."/>
            <person name="Koehrsen M."/>
            <person name="Alvarado L."/>
            <person name="Berlin A."/>
            <person name="Borenstein D."/>
            <person name="Chen Z."/>
            <person name="Engels R."/>
            <person name="Freedman E."/>
            <person name="Gellesch M."/>
            <person name="Goldberg J."/>
            <person name="Griggs A."/>
            <person name="Gujja S."/>
            <person name="Heiman D."/>
            <person name="Hepburn T."/>
            <person name="Howarth C."/>
            <person name="Jen D."/>
            <person name="Larson L."/>
            <person name="Lewis B."/>
            <person name="Mehta T."/>
            <person name="Park D."/>
            <person name="Pearson M."/>
            <person name="Roberts A."/>
            <person name="Saif S."/>
            <person name="Shea T."/>
            <person name="Shenoy N."/>
            <person name="Sisk P."/>
            <person name="Stolte C."/>
            <person name="Sykes S."/>
            <person name="Walk T."/>
            <person name="White J."/>
            <person name="Yandava C."/>
            <person name="Klein B."/>
            <person name="McEwen J.G."/>
            <person name="Puccia R."/>
            <person name="Goldman G.H."/>
            <person name="Felipe M.S."/>
            <person name="Nino-Vega G."/>
            <person name="San-Blas G."/>
            <person name="Taylor J."/>
            <person name="Mendoza L."/>
            <person name="Galagan J."/>
            <person name="Nusbaum C."/>
            <person name="Birren B."/>
        </authorList>
    </citation>
    <scope>NUCLEOTIDE SEQUENCE</scope>
    <source>
        <strain evidence="3">G186AR</strain>
    </source>
</reference>
<evidence type="ECO:0000313" key="3">
    <source>
        <dbReference type="EMBL" id="EEH07167.1"/>
    </source>
</evidence>